<dbReference type="Pfam" id="PF01420">
    <property type="entry name" value="Methylase_S"/>
    <property type="match status" value="2"/>
</dbReference>
<dbReference type="GO" id="GO:0009307">
    <property type="term" value="P:DNA restriction-modification system"/>
    <property type="evidence" value="ECO:0007669"/>
    <property type="project" value="UniProtKB-KW"/>
</dbReference>
<keyword evidence="3" id="KW-0238">DNA-binding</keyword>
<dbReference type="InterPro" id="IPR052021">
    <property type="entry name" value="Type-I_RS_S_subunit"/>
</dbReference>
<evidence type="ECO:0000313" key="6">
    <source>
        <dbReference type="Proteomes" id="UP000073434"/>
    </source>
</evidence>
<keyword evidence="2" id="KW-0680">Restriction system</keyword>
<dbReference type="Gene3D" id="3.90.220.20">
    <property type="entry name" value="DNA methylase specificity domains"/>
    <property type="match status" value="2"/>
</dbReference>
<dbReference type="PANTHER" id="PTHR30408:SF12">
    <property type="entry name" value="TYPE I RESTRICTION ENZYME MJAVIII SPECIFICITY SUBUNIT"/>
    <property type="match status" value="1"/>
</dbReference>
<evidence type="ECO:0000313" key="5">
    <source>
        <dbReference type="EMBL" id="CYU33031.1"/>
    </source>
</evidence>
<dbReference type="InterPro" id="IPR000055">
    <property type="entry name" value="Restrct_endonuc_typeI_TRD"/>
</dbReference>
<gene>
    <name evidence="5" type="ORF">ERS132385_00541</name>
</gene>
<sequence>MPNKERNIPKRRFKEFENADAWELRKLNNIADVRDGTHNSPRYIEFGYPLVTSKNIKNGQVNFEDIQYISSFDYEEINKRSKVNINDILMGMIGTVGNLALVREEPKFAIKNVALIKNIGVVNVEFLYHYLGSYVIERQLQNSLDGGTQKFISLNKIRHLDITFPSLPEQEAIATFFSTLDQHITLHQRKLDKLKSVKQAYLSEMFPAEGERVPKRRFPGFTDDWELRKLGEVGTVAMCRRIFKEQTSEHGEIPFYKIGTFGGTPDAFIARELFEEFKEKYSYPNIGDILISASGSIGRTVEFLGEDEYFQDSNIVWLNHDGKINNIFLKQFYSIVKWSGIEGSTIKRLYNENILNTEIALPSLPEQSTIGTFFSTLDRHITLHQRKLEKLKNLKKALLNELFV</sequence>
<dbReference type="Proteomes" id="UP000073434">
    <property type="component" value="Unassembled WGS sequence"/>
</dbReference>
<dbReference type="CDD" id="cd17246">
    <property type="entry name" value="RMtype1_S_SonII-TRD2-CR2_like"/>
    <property type="match status" value="1"/>
</dbReference>
<dbReference type="RefSeq" id="WP_044688107.1">
    <property type="nucleotide sequence ID" value="NZ_CEEW01000042.1"/>
</dbReference>
<comment type="similarity">
    <text evidence="1">Belongs to the type-I restriction system S methylase family.</text>
</comment>
<reference evidence="5 6" key="1">
    <citation type="submission" date="2016-02" db="EMBL/GenBank/DDBJ databases">
        <authorList>
            <consortium name="Pathogen Informatics"/>
        </authorList>
    </citation>
    <scope>NUCLEOTIDE SEQUENCE [LARGE SCALE GENOMIC DNA]</scope>
    <source>
        <strain evidence="5 6">LSS23</strain>
    </source>
</reference>
<evidence type="ECO:0000259" key="4">
    <source>
        <dbReference type="Pfam" id="PF01420"/>
    </source>
</evidence>
<organism evidence="5 6">
    <name type="scientific">Streptococcus suis</name>
    <dbReference type="NCBI Taxonomy" id="1307"/>
    <lineage>
        <taxon>Bacteria</taxon>
        <taxon>Bacillati</taxon>
        <taxon>Bacillota</taxon>
        <taxon>Bacilli</taxon>
        <taxon>Lactobacillales</taxon>
        <taxon>Streptococcaceae</taxon>
        <taxon>Streptococcus</taxon>
    </lineage>
</organism>
<dbReference type="GO" id="GO:0003677">
    <property type="term" value="F:DNA binding"/>
    <property type="evidence" value="ECO:0007669"/>
    <property type="project" value="UniProtKB-KW"/>
</dbReference>
<proteinExistence type="inferred from homology"/>
<dbReference type="AlphaFoldDB" id="A0A116KEJ0"/>
<evidence type="ECO:0000256" key="3">
    <source>
        <dbReference type="ARBA" id="ARBA00023125"/>
    </source>
</evidence>
<dbReference type="EMBL" id="FIFW01000004">
    <property type="protein sequence ID" value="CYU33031.1"/>
    <property type="molecule type" value="Genomic_DNA"/>
</dbReference>
<dbReference type="InterPro" id="IPR044946">
    <property type="entry name" value="Restrct_endonuc_typeI_TRD_sf"/>
</dbReference>
<feature type="domain" description="Type I restriction modification DNA specificity" evidence="4">
    <location>
        <begin position="223"/>
        <end position="392"/>
    </location>
</feature>
<accession>A0A116KEJ0</accession>
<evidence type="ECO:0000256" key="1">
    <source>
        <dbReference type="ARBA" id="ARBA00010923"/>
    </source>
</evidence>
<name>A0A116KEJ0_STRSU</name>
<dbReference type="CDD" id="cd17292">
    <property type="entry name" value="RMtype1_S_LlaA17I_TRD2-CR2_like"/>
    <property type="match status" value="1"/>
</dbReference>
<feature type="domain" description="Type I restriction modification DNA specificity" evidence="4">
    <location>
        <begin position="21"/>
        <end position="195"/>
    </location>
</feature>
<evidence type="ECO:0000256" key="2">
    <source>
        <dbReference type="ARBA" id="ARBA00022747"/>
    </source>
</evidence>
<dbReference type="SUPFAM" id="SSF116734">
    <property type="entry name" value="DNA methylase specificity domain"/>
    <property type="match status" value="2"/>
</dbReference>
<dbReference type="Gene3D" id="1.10.287.1120">
    <property type="entry name" value="Bipartite methylase S protein"/>
    <property type="match status" value="1"/>
</dbReference>
<dbReference type="PANTHER" id="PTHR30408">
    <property type="entry name" value="TYPE-1 RESTRICTION ENZYME ECOKI SPECIFICITY PROTEIN"/>
    <property type="match status" value="1"/>
</dbReference>
<protein>
    <submittedName>
        <fullName evidence="5">Type IC specificity subunit</fullName>
    </submittedName>
</protein>